<evidence type="ECO:0000256" key="1">
    <source>
        <dbReference type="SAM" id="MobiDB-lite"/>
    </source>
</evidence>
<evidence type="ECO:0000313" key="3">
    <source>
        <dbReference type="Proteomes" id="UP000053617"/>
    </source>
</evidence>
<dbReference type="EMBL" id="KN847475">
    <property type="protein sequence ID" value="KIX09481.1"/>
    <property type="molecule type" value="Genomic_DNA"/>
</dbReference>
<keyword evidence="3" id="KW-1185">Reference proteome</keyword>
<dbReference type="RefSeq" id="XP_013276617.1">
    <property type="nucleotide sequence ID" value="XM_013421163.1"/>
</dbReference>
<dbReference type="InterPro" id="IPR029063">
    <property type="entry name" value="SAM-dependent_MTases_sf"/>
</dbReference>
<organism evidence="2 3">
    <name type="scientific">Rhinocladiella mackenziei CBS 650.93</name>
    <dbReference type="NCBI Taxonomy" id="1442369"/>
    <lineage>
        <taxon>Eukaryota</taxon>
        <taxon>Fungi</taxon>
        <taxon>Dikarya</taxon>
        <taxon>Ascomycota</taxon>
        <taxon>Pezizomycotina</taxon>
        <taxon>Eurotiomycetes</taxon>
        <taxon>Chaetothyriomycetidae</taxon>
        <taxon>Chaetothyriales</taxon>
        <taxon>Herpotrichiellaceae</taxon>
        <taxon>Rhinocladiella</taxon>
    </lineage>
</organism>
<gene>
    <name evidence="2" type="ORF">Z518_00561</name>
</gene>
<dbReference type="STRING" id="1442369.A0A0D2J1C6"/>
<feature type="region of interest" description="Disordered" evidence="1">
    <location>
        <begin position="1"/>
        <end position="30"/>
    </location>
</feature>
<name>A0A0D2J1C6_9EURO</name>
<sequence>MEPGDNLKTKATIPRHQLRAPDEYSDRDSRGYPIVWPPVSSIRKSLLLASDEEQERNKLQYCKFLLMYDGRLHLAPMSENPQNILDQGTGNGIWAIDVADRYPSSRIIVVNIAAVQRNCPFEIVDVESD</sequence>
<reference evidence="2 3" key="1">
    <citation type="submission" date="2015-01" db="EMBL/GenBank/DDBJ databases">
        <title>The Genome Sequence of Rhinocladiella mackenzie CBS 650.93.</title>
        <authorList>
            <consortium name="The Broad Institute Genomics Platform"/>
            <person name="Cuomo C."/>
            <person name="de Hoog S."/>
            <person name="Gorbushina A."/>
            <person name="Stielow B."/>
            <person name="Teixiera M."/>
            <person name="Abouelleil A."/>
            <person name="Chapman S.B."/>
            <person name="Priest M."/>
            <person name="Young S.K."/>
            <person name="Wortman J."/>
            <person name="Nusbaum C."/>
            <person name="Birren B."/>
        </authorList>
    </citation>
    <scope>NUCLEOTIDE SEQUENCE [LARGE SCALE GENOMIC DNA]</scope>
    <source>
        <strain evidence="2 3">CBS 650.93</strain>
    </source>
</reference>
<accession>A0A0D2J1C6</accession>
<dbReference type="Proteomes" id="UP000053617">
    <property type="component" value="Unassembled WGS sequence"/>
</dbReference>
<dbReference type="AlphaFoldDB" id="A0A0D2J1C6"/>
<dbReference type="HOGENOM" id="CLU_1950004_0_0_1"/>
<evidence type="ECO:0000313" key="2">
    <source>
        <dbReference type="EMBL" id="KIX09481.1"/>
    </source>
</evidence>
<protein>
    <submittedName>
        <fullName evidence="2">Rhinocladiella mackenziei CBS 650.93 unplaced genomic scaffold supercont1.1, whole genome shotgun sequence</fullName>
    </submittedName>
</protein>
<dbReference type="Gene3D" id="3.40.50.150">
    <property type="entry name" value="Vaccinia Virus protein VP39"/>
    <property type="match status" value="1"/>
</dbReference>
<dbReference type="VEuPathDB" id="FungiDB:Z518_00561"/>
<feature type="compositionally biased region" description="Basic and acidic residues" evidence="1">
    <location>
        <begin position="19"/>
        <end position="30"/>
    </location>
</feature>
<dbReference type="SUPFAM" id="SSF53335">
    <property type="entry name" value="S-adenosyl-L-methionine-dependent methyltransferases"/>
    <property type="match status" value="1"/>
</dbReference>
<dbReference type="OrthoDB" id="2013972at2759"/>
<dbReference type="GeneID" id="25288632"/>
<proteinExistence type="predicted"/>